<sequence length="141" mass="15969">MKVSTILFIIGLGVVLGAPQGNPDDKRVPMPYNYEYEVNDPPSKSYFGHEEAQNEAGRTDGKYFVWLPDGRLMTVTYYVEGDSGFVPKISFSDANFNPPPPTHQLGDSTYYVFCWIKLPGVKLQLSRSGCCKFFIWEENCH</sequence>
<feature type="signal peptide" evidence="3">
    <location>
        <begin position="1"/>
        <end position="17"/>
    </location>
</feature>
<keyword evidence="5" id="KW-1185">Reference proteome</keyword>
<dbReference type="InterPro" id="IPR000618">
    <property type="entry name" value="Insect_cuticle"/>
</dbReference>
<gene>
    <name evidence="4" type="ORF">AFUS01_LOCUS37021</name>
</gene>
<keyword evidence="1 2" id="KW-0193">Cuticle</keyword>
<dbReference type="InterPro" id="IPR051217">
    <property type="entry name" value="Insect_Cuticle_Struc_Prot"/>
</dbReference>
<name>A0A8J2PT97_9HEXA</name>
<protein>
    <submittedName>
        <fullName evidence="4">Uncharacterized protein</fullName>
    </submittedName>
</protein>
<dbReference type="GO" id="GO:0005615">
    <property type="term" value="C:extracellular space"/>
    <property type="evidence" value="ECO:0007669"/>
    <property type="project" value="TreeGrafter"/>
</dbReference>
<feature type="chain" id="PRO_5035179589" evidence="3">
    <location>
        <begin position="18"/>
        <end position="141"/>
    </location>
</feature>
<dbReference type="Proteomes" id="UP000708208">
    <property type="component" value="Unassembled WGS sequence"/>
</dbReference>
<dbReference type="GO" id="GO:0031012">
    <property type="term" value="C:extracellular matrix"/>
    <property type="evidence" value="ECO:0007669"/>
    <property type="project" value="TreeGrafter"/>
</dbReference>
<evidence type="ECO:0000256" key="2">
    <source>
        <dbReference type="PROSITE-ProRule" id="PRU00497"/>
    </source>
</evidence>
<dbReference type="OrthoDB" id="6418165at2759"/>
<proteinExistence type="predicted"/>
<comment type="caution">
    <text evidence="4">The sequence shown here is derived from an EMBL/GenBank/DDBJ whole genome shotgun (WGS) entry which is preliminary data.</text>
</comment>
<dbReference type="EMBL" id="CAJVCH010541929">
    <property type="protein sequence ID" value="CAG7827006.1"/>
    <property type="molecule type" value="Genomic_DNA"/>
</dbReference>
<dbReference type="PROSITE" id="PS51155">
    <property type="entry name" value="CHIT_BIND_RR_2"/>
    <property type="match status" value="1"/>
</dbReference>
<accession>A0A8J2PT97</accession>
<dbReference type="PANTHER" id="PTHR12236:SF98">
    <property type="entry name" value="CUTICULAR PROTEIN 56F"/>
    <property type="match status" value="1"/>
</dbReference>
<evidence type="ECO:0000313" key="5">
    <source>
        <dbReference type="Proteomes" id="UP000708208"/>
    </source>
</evidence>
<reference evidence="4" key="1">
    <citation type="submission" date="2021-06" db="EMBL/GenBank/DDBJ databases">
        <authorList>
            <person name="Hodson N. C."/>
            <person name="Mongue J. A."/>
            <person name="Jaron S. K."/>
        </authorList>
    </citation>
    <scope>NUCLEOTIDE SEQUENCE</scope>
</reference>
<evidence type="ECO:0000256" key="3">
    <source>
        <dbReference type="SAM" id="SignalP"/>
    </source>
</evidence>
<evidence type="ECO:0000313" key="4">
    <source>
        <dbReference type="EMBL" id="CAG7827006.1"/>
    </source>
</evidence>
<keyword evidence="3" id="KW-0732">Signal</keyword>
<evidence type="ECO:0000256" key="1">
    <source>
        <dbReference type="ARBA" id="ARBA00022460"/>
    </source>
</evidence>
<dbReference type="Pfam" id="PF00379">
    <property type="entry name" value="Chitin_bind_4"/>
    <property type="match status" value="1"/>
</dbReference>
<dbReference type="GO" id="GO:0042302">
    <property type="term" value="F:structural constituent of cuticle"/>
    <property type="evidence" value="ECO:0007669"/>
    <property type="project" value="UniProtKB-UniRule"/>
</dbReference>
<dbReference type="PANTHER" id="PTHR12236">
    <property type="entry name" value="STRUCTURAL CONTITUENT OF CUTICLE"/>
    <property type="match status" value="1"/>
</dbReference>
<dbReference type="AlphaFoldDB" id="A0A8J2PT97"/>
<organism evidence="4 5">
    <name type="scientific">Allacma fusca</name>
    <dbReference type="NCBI Taxonomy" id="39272"/>
    <lineage>
        <taxon>Eukaryota</taxon>
        <taxon>Metazoa</taxon>
        <taxon>Ecdysozoa</taxon>
        <taxon>Arthropoda</taxon>
        <taxon>Hexapoda</taxon>
        <taxon>Collembola</taxon>
        <taxon>Symphypleona</taxon>
        <taxon>Sminthuridae</taxon>
        <taxon>Allacma</taxon>
    </lineage>
</organism>